<proteinExistence type="predicted"/>
<accession>A0A2G8KBD4</accession>
<name>A0A2G8KBD4_STIJA</name>
<dbReference type="AlphaFoldDB" id="A0A2G8KBD4"/>
<sequence length="168" mass="19251">MNTTDRKEDETCPPGIPEGLPKEMWIDYLLEMRKVEAQIEIEKSKQDHELNKAKVEADKEVKLQQLQTEKETAKVQANPTSVASGESVNLMKVPRLHENEDVDVYLRGFEMLAETNKWDKSQWAIFFIPNLSGKAKEAYVNLPITESQNYDTIKAAILTESRNLQSQI</sequence>
<comment type="caution">
    <text evidence="1">The sequence shown here is derived from an EMBL/GenBank/DDBJ whole genome shotgun (WGS) entry which is preliminary data.</text>
</comment>
<dbReference type="EMBL" id="MRZV01000722">
    <property type="protein sequence ID" value="PIK45269.1"/>
    <property type="molecule type" value="Genomic_DNA"/>
</dbReference>
<gene>
    <name evidence="1" type="ORF">BSL78_17866</name>
</gene>
<evidence type="ECO:0000313" key="1">
    <source>
        <dbReference type="EMBL" id="PIK45269.1"/>
    </source>
</evidence>
<dbReference type="STRING" id="307972.A0A2G8KBD4"/>
<dbReference type="Proteomes" id="UP000230750">
    <property type="component" value="Unassembled WGS sequence"/>
</dbReference>
<dbReference type="PANTHER" id="PTHR46888">
    <property type="entry name" value="ZINC KNUCKLE DOMAINCONTAINING PROTEIN-RELATED"/>
    <property type="match status" value="1"/>
</dbReference>
<protein>
    <submittedName>
        <fullName evidence="1">Uncharacterized protein</fullName>
    </submittedName>
</protein>
<organism evidence="1 2">
    <name type="scientific">Stichopus japonicus</name>
    <name type="common">Sea cucumber</name>
    <dbReference type="NCBI Taxonomy" id="307972"/>
    <lineage>
        <taxon>Eukaryota</taxon>
        <taxon>Metazoa</taxon>
        <taxon>Echinodermata</taxon>
        <taxon>Eleutherozoa</taxon>
        <taxon>Echinozoa</taxon>
        <taxon>Holothuroidea</taxon>
        <taxon>Aspidochirotacea</taxon>
        <taxon>Aspidochirotida</taxon>
        <taxon>Stichopodidae</taxon>
        <taxon>Apostichopus</taxon>
    </lineage>
</organism>
<reference evidence="1 2" key="1">
    <citation type="journal article" date="2017" name="PLoS Biol.">
        <title>The sea cucumber genome provides insights into morphological evolution and visceral regeneration.</title>
        <authorList>
            <person name="Zhang X."/>
            <person name="Sun L."/>
            <person name="Yuan J."/>
            <person name="Sun Y."/>
            <person name="Gao Y."/>
            <person name="Zhang L."/>
            <person name="Li S."/>
            <person name="Dai H."/>
            <person name="Hamel J.F."/>
            <person name="Liu C."/>
            <person name="Yu Y."/>
            <person name="Liu S."/>
            <person name="Lin W."/>
            <person name="Guo K."/>
            <person name="Jin S."/>
            <person name="Xu P."/>
            <person name="Storey K.B."/>
            <person name="Huan P."/>
            <person name="Zhang T."/>
            <person name="Zhou Y."/>
            <person name="Zhang J."/>
            <person name="Lin C."/>
            <person name="Li X."/>
            <person name="Xing L."/>
            <person name="Huo D."/>
            <person name="Sun M."/>
            <person name="Wang L."/>
            <person name="Mercier A."/>
            <person name="Li F."/>
            <person name="Yang H."/>
            <person name="Xiang J."/>
        </authorList>
    </citation>
    <scope>NUCLEOTIDE SEQUENCE [LARGE SCALE GENOMIC DNA]</scope>
    <source>
        <strain evidence="1">Shaxun</strain>
        <tissue evidence="1">Muscle</tissue>
    </source>
</reference>
<keyword evidence="2" id="KW-1185">Reference proteome</keyword>
<dbReference type="OrthoDB" id="6077919at2759"/>
<dbReference type="PANTHER" id="PTHR46888:SF1">
    <property type="entry name" value="RIBONUCLEASE H"/>
    <property type="match status" value="1"/>
</dbReference>
<evidence type="ECO:0000313" key="2">
    <source>
        <dbReference type="Proteomes" id="UP000230750"/>
    </source>
</evidence>